<feature type="domain" description="Phage tail tape measure protein" evidence="3">
    <location>
        <begin position="174"/>
        <end position="375"/>
    </location>
</feature>
<dbReference type="InterPro" id="IPR010090">
    <property type="entry name" value="Phage_tape_meas"/>
</dbReference>
<dbReference type="AlphaFoldDB" id="H1KC60"/>
<dbReference type="RefSeq" id="WP_003596313.1">
    <property type="nucleotide sequence ID" value="NZ_AGJK01000003.1"/>
</dbReference>
<dbReference type="PANTHER" id="PTHR37813">
    <property type="entry name" value="FELS-2 PROPHAGE PROTEIN"/>
    <property type="match status" value="1"/>
</dbReference>
<feature type="region of interest" description="Disordered" evidence="2">
    <location>
        <begin position="74"/>
        <end position="106"/>
    </location>
</feature>
<evidence type="ECO:0000256" key="1">
    <source>
        <dbReference type="ARBA" id="ARBA00022612"/>
    </source>
</evidence>
<feature type="compositionally biased region" description="Low complexity" evidence="2">
    <location>
        <begin position="91"/>
        <end position="101"/>
    </location>
</feature>
<dbReference type="NCBIfam" id="TIGR01760">
    <property type="entry name" value="tape_meas_TP901"/>
    <property type="match status" value="1"/>
</dbReference>
<comment type="caution">
    <text evidence="4">The sequence shown here is derived from an EMBL/GenBank/DDBJ whole genome shotgun (WGS) entry which is preliminary data.</text>
</comment>
<protein>
    <submittedName>
        <fullName evidence="4">Phage tail tape measure protein, TP901 family</fullName>
    </submittedName>
</protein>
<dbReference type="PANTHER" id="PTHR37813:SF1">
    <property type="entry name" value="FELS-2 PROPHAGE PROTEIN"/>
    <property type="match status" value="1"/>
</dbReference>
<evidence type="ECO:0000313" key="4">
    <source>
        <dbReference type="EMBL" id="EHP94877.1"/>
    </source>
</evidence>
<organism evidence="4 5">
    <name type="scientific">Methylorubrum extorquens DSM 13060</name>
    <dbReference type="NCBI Taxonomy" id="882800"/>
    <lineage>
        <taxon>Bacteria</taxon>
        <taxon>Pseudomonadati</taxon>
        <taxon>Pseudomonadota</taxon>
        <taxon>Alphaproteobacteria</taxon>
        <taxon>Hyphomicrobiales</taxon>
        <taxon>Methylobacteriaceae</taxon>
        <taxon>Methylorubrum</taxon>
    </lineage>
</organism>
<sequence>MVVEELIAKLGLRADGLGEARKFVKALEDVRKAAKGAQSGLRTGFTSNTSGLGRVTKDFERAAAAARRFRQEAERASRVRYSPHTGGGFYPGARPGRAPGRTTGGGGASLPLEAGLSGAGFNVRAGAAAATAYGAGRLVQSSAKSSMDFERSMIEVTKATDATAAERKMYEERIMRLARDTGQNKQELAGMLAQAGFSGRPKDELMRFTEYGAGASKAWGTTPEATGEALAQIGNIYEANQKEIERIGDQINTMADKSASRETDLLEIVRRVGGTGRTAGMSSGDILGFGAGLKERGVQTEVAASGLESYINFLKLGEKFSSNADDGIKALGTTSDKLREAFTQAPTKTALDFLDKINNVKDPRKRAEILTNIFGKERQDDVERMASSAEKIRQNIEMINIPANYAGSTMSQLAEQLQNDVSKIDQATQQFDVLLKRMGDPLKQLLGAGAERANKALDAIEDRTFNKTASSRNAYDDLPGLDHMRQDGPTAAGFNERFGAAPASGPRMTFMPNAGAGIPSVQMAGKGKNRSMSLGYGSPAASGGTAPSFASRPFGLGGAQAPGQGAEWMKQSMQQTVQNITNNTNTGNDQRTQTANVTVNASGLEAVGASVLAKVQAGLSSMGASVVKGNTAATGASTAP</sequence>
<keyword evidence="1" id="KW-1188">Viral release from host cell</keyword>
<dbReference type="EMBL" id="AGJK01000003">
    <property type="protein sequence ID" value="EHP94877.1"/>
    <property type="molecule type" value="Genomic_DNA"/>
</dbReference>
<gene>
    <name evidence="4" type="ORF">MetexDRAFT_0222</name>
</gene>
<reference evidence="4 5" key="1">
    <citation type="submission" date="2011-09" db="EMBL/GenBank/DDBJ databases">
        <title>The draft genome of Methylobacterium extorquens DSM 13060.</title>
        <authorList>
            <consortium name="US DOE Joint Genome Institute (JGI-PGF)"/>
            <person name="Lucas S."/>
            <person name="Han J."/>
            <person name="Lapidus A."/>
            <person name="Cheng J.-F."/>
            <person name="Goodwin L."/>
            <person name="Pitluck S."/>
            <person name="Peters L."/>
            <person name="Land M.L."/>
            <person name="Hauser L."/>
            <person name="Koskimaki J."/>
            <person name="Halonen O."/>
            <person name="Pirttila A."/>
            <person name="Frank C."/>
            <person name="Woyke T.J."/>
        </authorList>
    </citation>
    <scope>NUCLEOTIDE SEQUENCE [LARGE SCALE GENOMIC DNA]</scope>
    <source>
        <strain evidence="4 5">DSM 13060</strain>
    </source>
</reference>
<evidence type="ECO:0000259" key="3">
    <source>
        <dbReference type="Pfam" id="PF10145"/>
    </source>
</evidence>
<dbReference type="PATRIC" id="fig|882800.3.peg.209"/>
<dbReference type="Pfam" id="PF10145">
    <property type="entry name" value="PhageMin_Tail"/>
    <property type="match status" value="1"/>
</dbReference>
<evidence type="ECO:0000256" key="2">
    <source>
        <dbReference type="SAM" id="MobiDB-lite"/>
    </source>
</evidence>
<evidence type="ECO:0000313" key="5">
    <source>
        <dbReference type="Proteomes" id="UP000004382"/>
    </source>
</evidence>
<name>H1KC60_METEX</name>
<dbReference type="Proteomes" id="UP000004382">
    <property type="component" value="Unassembled WGS sequence"/>
</dbReference>
<accession>H1KC60</accession>
<proteinExistence type="predicted"/>